<evidence type="ECO:0000313" key="1">
    <source>
        <dbReference type="EMBL" id="EKC34432.1"/>
    </source>
</evidence>
<proteinExistence type="predicted"/>
<protein>
    <submittedName>
        <fullName evidence="1">Uncharacterized protein</fullName>
    </submittedName>
</protein>
<dbReference type="HOGENOM" id="CLU_2075429_0_0_1"/>
<organism evidence="1">
    <name type="scientific">Magallana gigas</name>
    <name type="common">Pacific oyster</name>
    <name type="synonym">Crassostrea gigas</name>
    <dbReference type="NCBI Taxonomy" id="29159"/>
    <lineage>
        <taxon>Eukaryota</taxon>
        <taxon>Metazoa</taxon>
        <taxon>Spiralia</taxon>
        <taxon>Lophotrochozoa</taxon>
        <taxon>Mollusca</taxon>
        <taxon>Bivalvia</taxon>
        <taxon>Autobranchia</taxon>
        <taxon>Pteriomorphia</taxon>
        <taxon>Ostreida</taxon>
        <taxon>Ostreoidea</taxon>
        <taxon>Ostreidae</taxon>
        <taxon>Magallana</taxon>
    </lineage>
</organism>
<reference evidence="1" key="1">
    <citation type="journal article" date="2012" name="Nature">
        <title>The oyster genome reveals stress adaptation and complexity of shell formation.</title>
        <authorList>
            <person name="Zhang G."/>
            <person name="Fang X."/>
            <person name="Guo X."/>
            <person name="Li L."/>
            <person name="Luo R."/>
            <person name="Xu F."/>
            <person name="Yang P."/>
            <person name="Zhang L."/>
            <person name="Wang X."/>
            <person name="Qi H."/>
            <person name="Xiong Z."/>
            <person name="Que H."/>
            <person name="Xie Y."/>
            <person name="Holland P.W."/>
            <person name="Paps J."/>
            <person name="Zhu Y."/>
            <person name="Wu F."/>
            <person name="Chen Y."/>
            <person name="Wang J."/>
            <person name="Peng C."/>
            <person name="Meng J."/>
            <person name="Yang L."/>
            <person name="Liu J."/>
            <person name="Wen B."/>
            <person name="Zhang N."/>
            <person name="Huang Z."/>
            <person name="Zhu Q."/>
            <person name="Feng Y."/>
            <person name="Mount A."/>
            <person name="Hedgecock D."/>
            <person name="Xu Z."/>
            <person name="Liu Y."/>
            <person name="Domazet-Loso T."/>
            <person name="Du Y."/>
            <person name="Sun X."/>
            <person name="Zhang S."/>
            <person name="Liu B."/>
            <person name="Cheng P."/>
            <person name="Jiang X."/>
            <person name="Li J."/>
            <person name="Fan D."/>
            <person name="Wang W."/>
            <person name="Fu W."/>
            <person name="Wang T."/>
            <person name="Wang B."/>
            <person name="Zhang J."/>
            <person name="Peng Z."/>
            <person name="Li Y."/>
            <person name="Li N."/>
            <person name="Wang J."/>
            <person name="Chen M."/>
            <person name="He Y."/>
            <person name="Tan F."/>
            <person name="Song X."/>
            <person name="Zheng Q."/>
            <person name="Huang R."/>
            <person name="Yang H."/>
            <person name="Du X."/>
            <person name="Chen L."/>
            <person name="Yang M."/>
            <person name="Gaffney P.M."/>
            <person name="Wang S."/>
            <person name="Luo L."/>
            <person name="She Z."/>
            <person name="Ming Y."/>
            <person name="Huang W."/>
            <person name="Zhang S."/>
            <person name="Huang B."/>
            <person name="Zhang Y."/>
            <person name="Qu T."/>
            <person name="Ni P."/>
            <person name="Miao G."/>
            <person name="Wang J."/>
            <person name="Wang Q."/>
            <person name="Steinberg C.E."/>
            <person name="Wang H."/>
            <person name="Li N."/>
            <person name="Qian L."/>
            <person name="Zhang G."/>
            <person name="Li Y."/>
            <person name="Yang H."/>
            <person name="Liu X."/>
            <person name="Wang J."/>
            <person name="Yin Y."/>
            <person name="Wang J."/>
        </authorList>
    </citation>
    <scope>NUCLEOTIDE SEQUENCE [LARGE SCALE GENOMIC DNA]</scope>
    <source>
        <strain evidence="1">05x7-T-G4-1.051#20</strain>
    </source>
</reference>
<name>K1QC41_MAGGI</name>
<accession>K1QC41</accession>
<dbReference type="InParanoid" id="K1QC41"/>
<dbReference type="AlphaFoldDB" id="K1QC41"/>
<dbReference type="EMBL" id="JH819116">
    <property type="protein sequence ID" value="EKC34432.1"/>
    <property type="molecule type" value="Genomic_DNA"/>
</dbReference>
<sequence length="118" mass="13761">MALHWSQKRWARFFLGILLIVLGIGENRYARTAAAAYAFGVNRVDICPQNQTEWEEASSRLNCSDDSKNPLNRYHCLPAHNRSTLMEFCYNQTRPRTNLRRIYDPGRLYLLLGRSRAL</sequence>
<gene>
    <name evidence="1" type="ORF">CGI_10025794</name>
</gene>